<organism evidence="1 2">
    <name type="scientific">Frigoriglobus tundricola</name>
    <dbReference type="NCBI Taxonomy" id="2774151"/>
    <lineage>
        <taxon>Bacteria</taxon>
        <taxon>Pseudomonadati</taxon>
        <taxon>Planctomycetota</taxon>
        <taxon>Planctomycetia</taxon>
        <taxon>Gemmatales</taxon>
        <taxon>Gemmataceae</taxon>
        <taxon>Frigoriglobus</taxon>
    </lineage>
</organism>
<accession>A0A6M5YRU3</accession>
<dbReference type="SUPFAM" id="SSF82171">
    <property type="entry name" value="DPP6 N-terminal domain-like"/>
    <property type="match status" value="1"/>
</dbReference>
<dbReference type="KEGG" id="ftj:FTUN_3716"/>
<dbReference type="Gene3D" id="2.120.10.30">
    <property type="entry name" value="TolB, C-terminal domain"/>
    <property type="match status" value="1"/>
</dbReference>
<gene>
    <name evidence="1" type="ORF">FTUN_3716</name>
</gene>
<dbReference type="RefSeq" id="WP_171471796.1">
    <property type="nucleotide sequence ID" value="NZ_CP053452.2"/>
</dbReference>
<name>A0A6M5YRU3_9BACT</name>
<evidence type="ECO:0000313" key="1">
    <source>
        <dbReference type="EMBL" id="QJW96160.1"/>
    </source>
</evidence>
<dbReference type="InterPro" id="IPR011042">
    <property type="entry name" value="6-blade_b-propeller_TolB-like"/>
</dbReference>
<protein>
    <submittedName>
        <fullName evidence="1">Uncharacterized protein</fullName>
    </submittedName>
</protein>
<reference evidence="2" key="1">
    <citation type="submission" date="2020-05" db="EMBL/GenBank/DDBJ databases">
        <title>Frigoriglobus tundricola gen. nov., sp. nov., a psychrotolerant cellulolytic planctomycete of the family Gemmataceae with two divergent copies of 16S rRNA gene.</title>
        <authorList>
            <person name="Kulichevskaya I.S."/>
            <person name="Ivanova A.A."/>
            <person name="Naumoff D.G."/>
            <person name="Beletsky A.V."/>
            <person name="Rijpstra W.I.C."/>
            <person name="Sinninghe Damste J.S."/>
            <person name="Mardanov A.V."/>
            <person name="Ravin N.V."/>
            <person name="Dedysh S.N."/>
        </authorList>
    </citation>
    <scope>NUCLEOTIDE SEQUENCE [LARGE SCALE GENOMIC DNA]</scope>
    <source>
        <strain evidence="2">PL17</strain>
    </source>
</reference>
<evidence type="ECO:0000313" key="2">
    <source>
        <dbReference type="Proteomes" id="UP000503447"/>
    </source>
</evidence>
<dbReference type="AlphaFoldDB" id="A0A6M5YRU3"/>
<sequence length="107" mass="11859">MYSLSPRDPDKTPDAGGLAVCDIVTGKSSPVANVPLNARIISVCWSPDGKKLAYSWRITEDRKKENPDLQEVEFHITVCDPDGQNQKTVASEKGQVRSCSIGHVYWR</sequence>
<proteinExistence type="predicted"/>
<dbReference type="Proteomes" id="UP000503447">
    <property type="component" value="Chromosome"/>
</dbReference>
<dbReference type="EMBL" id="CP053452">
    <property type="protein sequence ID" value="QJW96160.1"/>
    <property type="molecule type" value="Genomic_DNA"/>
</dbReference>
<keyword evidence="2" id="KW-1185">Reference proteome</keyword>